<evidence type="ECO:0000313" key="1">
    <source>
        <dbReference type="EMBL" id="RBO99306.1"/>
    </source>
</evidence>
<protein>
    <submittedName>
        <fullName evidence="1">Uncharacterized protein</fullName>
    </submittedName>
</protein>
<comment type="caution">
    <text evidence="1">The sequence shown here is derived from an EMBL/GenBank/DDBJ whole genome shotgun (WGS) entry which is preliminary data.</text>
</comment>
<dbReference type="Proteomes" id="UP000252893">
    <property type="component" value="Unassembled WGS sequence"/>
</dbReference>
<dbReference type="AlphaFoldDB" id="A0A366EAB2"/>
<keyword evidence="2" id="KW-1185">Reference proteome</keyword>
<proteinExistence type="predicted"/>
<evidence type="ECO:0000313" key="2">
    <source>
        <dbReference type="Proteomes" id="UP000252893"/>
    </source>
</evidence>
<reference evidence="1 2" key="1">
    <citation type="submission" date="2018-06" db="EMBL/GenBank/DDBJ databases">
        <title>Genomic Encyclopedia of Type Strains, Phase IV (KMG-IV): sequencing the most valuable type-strain genomes for metagenomic binning, comparative biology and taxonomic classification.</title>
        <authorList>
            <person name="Goeker M."/>
        </authorList>
    </citation>
    <scope>NUCLEOTIDE SEQUENCE [LARGE SCALE GENOMIC DNA]</scope>
    <source>
        <strain evidence="1 2">DSM 25619</strain>
    </source>
</reference>
<gene>
    <name evidence="1" type="ORF">DFR47_101921</name>
</gene>
<dbReference type="EMBL" id="QNRH01000001">
    <property type="protein sequence ID" value="RBO99306.1"/>
    <property type="molecule type" value="Genomic_DNA"/>
</dbReference>
<accession>A0A366EAB2</accession>
<organism evidence="1 2">
    <name type="scientific">Pseudochrobactrum asaccharolyticum</name>
    <dbReference type="NCBI Taxonomy" id="354351"/>
    <lineage>
        <taxon>Bacteria</taxon>
        <taxon>Pseudomonadati</taxon>
        <taxon>Pseudomonadota</taxon>
        <taxon>Alphaproteobacteria</taxon>
        <taxon>Hyphomicrobiales</taxon>
        <taxon>Brucellaceae</taxon>
        <taxon>Pseudochrobactrum</taxon>
    </lineage>
</organism>
<sequence length="41" mass="4790">MSETDVFKSNLKQTNLIYKVFADNADFISFITNIVLWDGQY</sequence>
<name>A0A366EAB2_9HYPH</name>